<evidence type="ECO:0000256" key="11">
    <source>
        <dbReference type="SAM" id="Phobius"/>
    </source>
</evidence>
<dbReference type="EMBL" id="KE356561">
    <property type="protein sequence ID" value="ERG95622.1"/>
    <property type="molecule type" value="Genomic_DNA"/>
</dbReference>
<evidence type="ECO:0000313" key="13">
    <source>
        <dbReference type="Proteomes" id="UP000030710"/>
    </source>
</evidence>
<dbReference type="NCBIfam" id="NF003683">
    <property type="entry name" value="PRK05305.2-3"/>
    <property type="match status" value="1"/>
</dbReference>
<proteinExistence type="predicted"/>
<keyword evidence="4" id="KW-0443">Lipid metabolism</keyword>
<dbReference type="HOGENOM" id="CLU_072492_1_0_2"/>
<keyword evidence="10" id="KW-0670">Pyruvate</keyword>
<dbReference type="STRING" id="1238425.J07HQW2_02081"/>
<keyword evidence="5 11" id="KW-0472">Membrane</keyword>
<evidence type="ECO:0000256" key="4">
    <source>
        <dbReference type="ARBA" id="ARBA00023098"/>
    </source>
</evidence>
<reference evidence="12 13" key="1">
    <citation type="journal article" date="2013" name="PLoS ONE">
        <title>Assembly-driven community genomics of a hypersaline microbial ecosystem.</title>
        <authorList>
            <person name="Podell S."/>
            <person name="Ugalde J.A."/>
            <person name="Narasingarao P."/>
            <person name="Banfield J.F."/>
            <person name="Heidelberg K.B."/>
            <person name="Allen E.E."/>
        </authorList>
    </citation>
    <scope>NUCLEOTIDE SEQUENCE [LARGE SCALE GENOMIC DNA]</scope>
    <source>
        <strain evidence="13">J07HQW2</strain>
    </source>
</reference>
<keyword evidence="7" id="KW-0594">Phospholipid biosynthesis</keyword>
<evidence type="ECO:0000256" key="1">
    <source>
        <dbReference type="ARBA" id="ARBA00022475"/>
    </source>
</evidence>
<evidence type="ECO:0000256" key="7">
    <source>
        <dbReference type="ARBA" id="ARBA00023209"/>
    </source>
</evidence>
<dbReference type="GO" id="GO:0008654">
    <property type="term" value="P:phospholipid biosynthetic process"/>
    <property type="evidence" value="ECO:0007669"/>
    <property type="project" value="UniProtKB-KW"/>
</dbReference>
<evidence type="ECO:0000256" key="10">
    <source>
        <dbReference type="ARBA" id="ARBA00023317"/>
    </source>
</evidence>
<sequence length="228" mass="24955">MRQQRYLKRRRQESEHNFIIVLILSAISNQFAPGVRRYAVPVFIFAGIVAGVAPPVGAFALLVGGAILWFFRDPSRQPSGPGIVSPAEGRVTVIREEGEQIRIGIFLNVTDVHVARAPIAGEVTQCTHREGAHRPAFMKDSPRNERVDIAVTTSDGPAEISLIAGAVARRIHPYVDTGTPIKRAQRIGHIDFGSRVDVLLPPKYTIDDLLIGDGDKLRAGESIVARQK</sequence>
<organism evidence="12 13">
    <name type="scientific">Haloquadratum walsbyi J07HQW2</name>
    <dbReference type="NCBI Taxonomy" id="1238425"/>
    <lineage>
        <taxon>Archaea</taxon>
        <taxon>Methanobacteriati</taxon>
        <taxon>Methanobacteriota</taxon>
        <taxon>Stenosarchaea group</taxon>
        <taxon>Halobacteria</taxon>
        <taxon>Halobacteriales</taxon>
        <taxon>Haloferacaceae</taxon>
        <taxon>Haloquadratum</taxon>
    </lineage>
</organism>
<evidence type="ECO:0000256" key="9">
    <source>
        <dbReference type="ARBA" id="ARBA00023264"/>
    </source>
</evidence>
<dbReference type="InterPro" id="IPR003817">
    <property type="entry name" value="PS_Dcarbxylase"/>
</dbReference>
<feature type="transmembrane region" description="Helical" evidence="11">
    <location>
        <begin position="38"/>
        <end position="71"/>
    </location>
</feature>
<dbReference type="Proteomes" id="UP000030710">
    <property type="component" value="Unassembled WGS sequence"/>
</dbReference>
<gene>
    <name evidence="12" type="ORF">J07HQW2_02081</name>
</gene>
<dbReference type="InterPro" id="IPR033175">
    <property type="entry name" value="PSD-A"/>
</dbReference>
<protein>
    <submittedName>
        <fullName evidence="12">Phosphatidylserine decarboxylase</fullName>
    </submittedName>
</protein>
<keyword evidence="9" id="KW-1208">Phospholipid metabolism</keyword>
<dbReference type="eggNOG" id="arCOG04470">
    <property type="taxonomic scope" value="Archaea"/>
</dbReference>
<dbReference type="AlphaFoldDB" id="U1PPE8"/>
<keyword evidence="11" id="KW-1133">Transmembrane helix</keyword>
<keyword evidence="6" id="KW-0865">Zymogen</keyword>
<keyword evidence="8" id="KW-0456">Lyase</keyword>
<evidence type="ECO:0000256" key="8">
    <source>
        <dbReference type="ARBA" id="ARBA00023239"/>
    </source>
</evidence>
<keyword evidence="1" id="KW-1003">Cell membrane</keyword>
<evidence type="ECO:0000256" key="5">
    <source>
        <dbReference type="ARBA" id="ARBA00023136"/>
    </source>
</evidence>
<keyword evidence="3" id="KW-0210">Decarboxylase</keyword>
<evidence type="ECO:0000313" key="12">
    <source>
        <dbReference type="EMBL" id="ERG95622.1"/>
    </source>
</evidence>
<keyword evidence="2" id="KW-0444">Lipid biosynthesis</keyword>
<keyword evidence="11" id="KW-0812">Transmembrane</keyword>
<dbReference type="PANTHER" id="PTHR35809">
    <property type="entry name" value="ARCHAETIDYLSERINE DECARBOXYLASE PROENZYME-RELATED"/>
    <property type="match status" value="1"/>
</dbReference>
<dbReference type="Pfam" id="PF02666">
    <property type="entry name" value="PS_Dcarbxylase"/>
    <property type="match status" value="1"/>
</dbReference>
<dbReference type="PANTHER" id="PTHR35809:SF1">
    <property type="entry name" value="ARCHAETIDYLSERINE DECARBOXYLASE PROENZYME-RELATED"/>
    <property type="match status" value="1"/>
</dbReference>
<evidence type="ECO:0000256" key="3">
    <source>
        <dbReference type="ARBA" id="ARBA00022793"/>
    </source>
</evidence>
<name>U1PPE8_9EURY</name>
<dbReference type="GO" id="GO:0004609">
    <property type="term" value="F:phosphatidylserine decarboxylase activity"/>
    <property type="evidence" value="ECO:0007669"/>
    <property type="project" value="InterPro"/>
</dbReference>
<accession>U1PPE8</accession>
<evidence type="ECO:0000256" key="2">
    <source>
        <dbReference type="ARBA" id="ARBA00022516"/>
    </source>
</evidence>
<dbReference type="NCBIfam" id="NF038088">
    <property type="entry name" value="anchor_synt_D"/>
    <property type="match status" value="1"/>
</dbReference>
<evidence type="ECO:0000256" key="6">
    <source>
        <dbReference type="ARBA" id="ARBA00023145"/>
    </source>
</evidence>